<dbReference type="OrthoDB" id="1681765at2759"/>
<comment type="caution">
    <text evidence="2">The sequence shown here is derived from an EMBL/GenBank/DDBJ whole genome shotgun (WGS) entry which is preliminary data.</text>
</comment>
<dbReference type="Pfam" id="PF26138">
    <property type="entry name" value="DUF8040"/>
    <property type="match status" value="1"/>
</dbReference>
<evidence type="ECO:0000259" key="1">
    <source>
        <dbReference type="Pfam" id="PF26138"/>
    </source>
</evidence>
<evidence type="ECO:0000313" key="3">
    <source>
        <dbReference type="Proteomes" id="UP001153076"/>
    </source>
</evidence>
<evidence type="ECO:0000313" key="2">
    <source>
        <dbReference type="EMBL" id="KAJ8435033.1"/>
    </source>
</evidence>
<gene>
    <name evidence="2" type="ORF">Cgig2_027242</name>
</gene>
<dbReference type="Proteomes" id="UP001153076">
    <property type="component" value="Unassembled WGS sequence"/>
</dbReference>
<dbReference type="AlphaFoldDB" id="A0A9Q1K241"/>
<reference evidence="2" key="1">
    <citation type="submission" date="2022-04" db="EMBL/GenBank/DDBJ databases">
        <title>Carnegiea gigantea Genome sequencing and assembly v2.</title>
        <authorList>
            <person name="Copetti D."/>
            <person name="Sanderson M.J."/>
            <person name="Burquez A."/>
            <person name="Wojciechowski M.F."/>
        </authorList>
    </citation>
    <scope>NUCLEOTIDE SEQUENCE</scope>
    <source>
        <strain evidence="2">SGP5-SGP5p</strain>
        <tissue evidence="2">Aerial part</tissue>
    </source>
</reference>
<keyword evidence="3" id="KW-1185">Reference proteome</keyword>
<name>A0A9Q1K241_9CARY</name>
<feature type="domain" description="DUF8040" evidence="1">
    <location>
        <begin position="93"/>
        <end position="185"/>
    </location>
</feature>
<accession>A0A9Q1K241</accession>
<dbReference type="InterPro" id="IPR058353">
    <property type="entry name" value="DUF8040"/>
</dbReference>
<protein>
    <recommendedName>
        <fullName evidence="1">DUF8040 domain-containing protein</fullName>
    </recommendedName>
</protein>
<proteinExistence type="predicted"/>
<sequence>MGTDFIWSVMDYIHQKKEENLFLYLDDEFVVRYIKSRGMDEHDCTMDKEDCTKDEVEDQAIDTAIGYTLERYLADRPRSTFKERMPRAIGGESGAQYIHRLLSGNRPDLCRKVLRLEKDAFTHLVSVFIERGSLEKGHFVKAAEIVAMTLSRLARGASYWEVEDRFQHSLSTIGKYHKQVLHDLVQLSSDIVRPYQSQDEVPAEILQKKGFYWPFFKVCCEPSHTL</sequence>
<organism evidence="2 3">
    <name type="scientific">Carnegiea gigantea</name>
    <dbReference type="NCBI Taxonomy" id="171969"/>
    <lineage>
        <taxon>Eukaryota</taxon>
        <taxon>Viridiplantae</taxon>
        <taxon>Streptophyta</taxon>
        <taxon>Embryophyta</taxon>
        <taxon>Tracheophyta</taxon>
        <taxon>Spermatophyta</taxon>
        <taxon>Magnoliopsida</taxon>
        <taxon>eudicotyledons</taxon>
        <taxon>Gunneridae</taxon>
        <taxon>Pentapetalae</taxon>
        <taxon>Caryophyllales</taxon>
        <taxon>Cactineae</taxon>
        <taxon>Cactaceae</taxon>
        <taxon>Cactoideae</taxon>
        <taxon>Echinocereeae</taxon>
        <taxon>Carnegiea</taxon>
    </lineage>
</organism>
<dbReference type="EMBL" id="JAKOGI010000438">
    <property type="protein sequence ID" value="KAJ8435033.1"/>
    <property type="molecule type" value="Genomic_DNA"/>
</dbReference>